<dbReference type="SUPFAM" id="SSF54427">
    <property type="entry name" value="NTF2-like"/>
    <property type="match status" value="1"/>
</dbReference>
<dbReference type="Gene3D" id="3.10.450.50">
    <property type="match status" value="1"/>
</dbReference>
<dbReference type="Gene3D" id="6.10.140.620">
    <property type="match status" value="1"/>
</dbReference>
<evidence type="ECO:0000256" key="4">
    <source>
        <dbReference type="ARBA" id="ARBA00022553"/>
    </source>
</evidence>
<dbReference type="InterPro" id="IPR013543">
    <property type="entry name" value="Ca/CaM-dep_prot_kinase-assoc"/>
</dbReference>
<comment type="similarity">
    <text evidence="1">Belongs to the protein kinase superfamily. CAMK Ser/Thr protein kinase family. CaMK subfamily.</text>
</comment>
<keyword evidence="5" id="KW-0808">Transferase</keyword>
<comment type="catalytic activity">
    <reaction evidence="9">
        <text>L-seryl-[protein] + ATP = O-phospho-L-seryl-[protein] + ADP + H(+)</text>
        <dbReference type="Rhea" id="RHEA:17989"/>
        <dbReference type="Rhea" id="RHEA-COMP:9863"/>
        <dbReference type="Rhea" id="RHEA-COMP:11604"/>
        <dbReference type="ChEBI" id="CHEBI:15378"/>
        <dbReference type="ChEBI" id="CHEBI:29999"/>
        <dbReference type="ChEBI" id="CHEBI:30616"/>
        <dbReference type="ChEBI" id="CHEBI:83421"/>
        <dbReference type="ChEBI" id="CHEBI:456216"/>
        <dbReference type="EC" id="2.7.11.17"/>
    </reaction>
</comment>
<keyword evidence="3" id="KW-0723">Serine/threonine-protein kinase</keyword>
<dbReference type="InterPro" id="IPR032710">
    <property type="entry name" value="NTF2-like_dom_sf"/>
</dbReference>
<evidence type="ECO:0000256" key="8">
    <source>
        <dbReference type="ARBA" id="ARBA00047307"/>
    </source>
</evidence>
<evidence type="ECO:0000256" key="7">
    <source>
        <dbReference type="ARBA" id="ARBA00022860"/>
    </source>
</evidence>
<sequence>VVRRCVKKSSSQEYAAKIINTKKLSARDHQKLEREARICRLLKHPNIVRLHDSISEEGFHYLVFDLVTGGELFEDIVAREYYSEADASHCIHQILESVNHIHQHDIVHRDLKPENLLLASKCKGAAVKLADFGLAIEVQGEQQAWFGFAGTPGYLSPEVLRKDPYGKPVDIWACGVILYILLVGYPPFWDEDQHKLYQQIKAGAYDFPSPEWDTVTPEAKNLINQMLTINPAKRITADQALKHPWVCQRSTVASMMHRQETVECLRKFNARRKLKVSLWKWGERIVLKPKSDLLLLLSTAAKSLLNKKSDGVKVSSSPTSPIFPLKSYAQLNCALFLFAVRKQEIIKITEQLIEAINNGDFEAYTKICDPGLTSFEPEALGNLVEGMDFHKFYFENLLSKNSKPIHTTILNPHVHVIGEDAACIAYIRLTQYIDGQGRPRTTQSEETRVWHRRDGKWLNVHYHCSGAPAAPLQ</sequence>
<organism evidence="11 12">
    <name type="scientific">Athene cunicularia</name>
    <name type="common">Burrowing owl</name>
    <name type="synonym">Speotyto cunicularia</name>
    <dbReference type="NCBI Taxonomy" id="194338"/>
    <lineage>
        <taxon>Eukaryota</taxon>
        <taxon>Metazoa</taxon>
        <taxon>Chordata</taxon>
        <taxon>Craniata</taxon>
        <taxon>Vertebrata</taxon>
        <taxon>Euteleostomi</taxon>
        <taxon>Archelosauria</taxon>
        <taxon>Archosauria</taxon>
        <taxon>Dinosauria</taxon>
        <taxon>Saurischia</taxon>
        <taxon>Theropoda</taxon>
        <taxon>Coelurosauria</taxon>
        <taxon>Aves</taxon>
        <taxon>Neognathae</taxon>
        <taxon>Neoaves</taxon>
        <taxon>Telluraves</taxon>
        <taxon>Strigiformes</taxon>
        <taxon>Strigidae</taxon>
        <taxon>Athene</taxon>
    </lineage>
</organism>
<dbReference type="Proteomes" id="UP000472269">
    <property type="component" value="Unplaced"/>
</dbReference>
<accession>A0A663LP07</accession>
<dbReference type="Gene3D" id="3.30.200.20">
    <property type="entry name" value="Phosphorylase Kinase, domain 1"/>
    <property type="match status" value="1"/>
</dbReference>
<evidence type="ECO:0000313" key="11">
    <source>
        <dbReference type="Ensembl" id="ENSACUP00000001588.1"/>
    </source>
</evidence>
<keyword evidence="4" id="KW-0597">Phosphoprotein</keyword>
<gene>
    <name evidence="11" type="primary">CAMK2G</name>
</gene>
<comment type="catalytic activity">
    <reaction evidence="8">
        <text>L-threonyl-[protein] + ATP = O-phospho-L-threonyl-[protein] + ADP + H(+)</text>
        <dbReference type="Rhea" id="RHEA:46608"/>
        <dbReference type="Rhea" id="RHEA-COMP:11060"/>
        <dbReference type="Rhea" id="RHEA-COMP:11605"/>
        <dbReference type="ChEBI" id="CHEBI:15378"/>
        <dbReference type="ChEBI" id="CHEBI:30013"/>
        <dbReference type="ChEBI" id="CHEBI:30616"/>
        <dbReference type="ChEBI" id="CHEBI:61977"/>
        <dbReference type="ChEBI" id="CHEBI:456216"/>
        <dbReference type="EC" id="2.7.11.17"/>
    </reaction>
</comment>
<dbReference type="Gene3D" id="1.10.510.10">
    <property type="entry name" value="Transferase(Phosphotransferase) domain 1"/>
    <property type="match status" value="1"/>
</dbReference>
<dbReference type="Pfam" id="PF00069">
    <property type="entry name" value="Pkinase"/>
    <property type="match status" value="1"/>
</dbReference>
<reference evidence="11" key="2">
    <citation type="submission" date="2025-09" db="UniProtKB">
        <authorList>
            <consortium name="Ensembl"/>
        </authorList>
    </citation>
    <scope>IDENTIFICATION</scope>
</reference>
<dbReference type="GO" id="GO:0005516">
    <property type="term" value="F:calmodulin binding"/>
    <property type="evidence" value="ECO:0007669"/>
    <property type="project" value="UniProtKB-KW"/>
</dbReference>
<evidence type="ECO:0000259" key="10">
    <source>
        <dbReference type="PROSITE" id="PS50011"/>
    </source>
</evidence>
<dbReference type="Pfam" id="PF08332">
    <property type="entry name" value="CaMKII_AD"/>
    <property type="match status" value="1"/>
</dbReference>
<dbReference type="InterPro" id="IPR008271">
    <property type="entry name" value="Ser/Thr_kinase_AS"/>
</dbReference>
<dbReference type="PROSITE" id="PS50011">
    <property type="entry name" value="PROTEIN_KINASE_DOM"/>
    <property type="match status" value="1"/>
</dbReference>
<dbReference type="InterPro" id="IPR000719">
    <property type="entry name" value="Prot_kinase_dom"/>
</dbReference>
<keyword evidence="6" id="KW-0418">Kinase</keyword>
<evidence type="ECO:0000256" key="9">
    <source>
        <dbReference type="ARBA" id="ARBA00047430"/>
    </source>
</evidence>
<dbReference type="GO" id="GO:0005524">
    <property type="term" value="F:ATP binding"/>
    <property type="evidence" value="ECO:0007669"/>
    <property type="project" value="InterPro"/>
</dbReference>
<evidence type="ECO:0000256" key="2">
    <source>
        <dbReference type="ARBA" id="ARBA00012434"/>
    </source>
</evidence>
<dbReference type="GO" id="GO:0004683">
    <property type="term" value="F:calcium/calmodulin-dependent protein kinase activity"/>
    <property type="evidence" value="ECO:0007669"/>
    <property type="project" value="UniProtKB-EC"/>
</dbReference>
<dbReference type="FunFam" id="3.30.200.20:FF:000239">
    <property type="entry name" value="Calcium/calmodulin-dependent protein kinase type II subunit beta"/>
    <property type="match status" value="1"/>
</dbReference>
<evidence type="ECO:0000256" key="3">
    <source>
        <dbReference type="ARBA" id="ARBA00022527"/>
    </source>
</evidence>
<evidence type="ECO:0000256" key="5">
    <source>
        <dbReference type="ARBA" id="ARBA00022679"/>
    </source>
</evidence>
<evidence type="ECO:0000313" key="12">
    <source>
        <dbReference type="Proteomes" id="UP000472269"/>
    </source>
</evidence>
<evidence type="ECO:0000256" key="1">
    <source>
        <dbReference type="ARBA" id="ARBA00005354"/>
    </source>
</evidence>
<feature type="domain" description="Protein kinase" evidence="10">
    <location>
        <begin position="1"/>
        <end position="246"/>
    </location>
</feature>
<protein>
    <recommendedName>
        <fullName evidence="2">calcium/calmodulin-dependent protein kinase</fullName>
        <ecNumber evidence="2">2.7.11.17</ecNumber>
    </recommendedName>
</protein>
<dbReference type="FunFam" id="1.10.510.10:FF:000001">
    <property type="entry name" value="Calcium/calmodulin-dependent protein kinase type II subunit delta"/>
    <property type="match status" value="1"/>
</dbReference>
<dbReference type="PANTHER" id="PTHR24347">
    <property type="entry name" value="SERINE/THREONINE-PROTEIN KINASE"/>
    <property type="match status" value="1"/>
</dbReference>
<keyword evidence="12" id="KW-1185">Reference proteome</keyword>
<dbReference type="FunFam" id="3.10.450.50:FF:000001">
    <property type="entry name" value="calcium/calmodulin-dependent protein kinase type II subunit gamma isoform X1"/>
    <property type="match status" value="1"/>
</dbReference>
<keyword evidence="7" id="KW-0112">Calmodulin-binding</keyword>
<dbReference type="SMART" id="SM00220">
    <property type="entry name" value="S_TKc"/>
    <property type="match status" value="1"/>
</dbReference>
<dbReference type="Ensembl" id="ENSACUT00000001696.1">
    <property type="protein sequence ID" value="ENSACUP00000001588.1"/>
    <property type="gene ID" value="ENSACUG00000000480.1"/>
</dbReference>
<reference evidence="11" key="1">
    <citation type="submission" date="2025-08" db="UniProtKB">
        <authorList>
            <consortium name="Ensembl"/>
        </authorList>
    </citation>
    <scope>IDENTIFICATION</scope>
</reference>
<dbReference type="PROSITE" id="PS00108">
    <property type="entry name" value="PROTEIN_KINASE_ST"/>
    <property type="match status" value="1"/>
</dbReference>
<dbReference type="InterPro" id="IPR011009">
    <property type="entry name" value="Kinase-like_dom_sf"/>
</dbReference>
<dbReference type="EC" id="2.7.11.17" evidence="2"/>
<dbReference type="SUPFAM" id="SSF56112">
    <property type="entry name" value="Protein kinase-like (PK-like)"/>
    <property type="match status" value="1"/>
</dbReference>
<evidence type="ECO:0000256" key="6">
    <source>
        <dbReference type="ARBA" id="ARBA00022777"/>
    </source>
</evidence>
<dbReference type="AlphaFoldDB" id="A0A663LP07"/>
<dbReference type="CDD" id="cd14086">
    <property type="entry name" value="STKc_CaMKII"/>
    <property type="match status" value="1"/>
</dbReference>
<name>A0A663LP07_ATHCN</name>
<proteinExistence type="inferred from homology"/>